<comment type="caution">
    <text evidence="1">The sequence shown here is derived from an EMBL/GenBank/DDBJ whole genome shotgun (WGS) entry which is preliminary data.</text>
</comment>
<gene>
    <name evidence="1" type="ORF">HPB47_002774</name>
</gene>
<accession>A0AC60PK98</accession>
<proteinExistence type="predicted"/>
<sequence>MISFSTSLLLAIASCAIAGYVRPSYGYGYGGSYGYGLGASYAVAGSPLVSKVAAYHAAPSYSGYYQTAPVGLAKYATYHGAPAVTAVAAHPTYAAYRSAPAFTSVYHGAPVYAAASAVSGLNRYASYSAAPVLPAYRAVPAVSGFAKYAAYSAAPLAAYHASPAAATYHTAPALAAVQGVSRVSRVDPFHASHQTTVHATPAVAAVHAPLSTVAHVPAYGAYGYGVGALGYGHGLSTLGYGHGVRPLGYGHGLSTYGHNYAYGLDGLSYKALVHKKSDAGFLFYGANVVAACRWGPSSSCLPPGVPCRRTEAAEPASCVTSHMDFDSLCLSPGVLRLALHSRRYNGRKKIRGDMEQLRAEDEDSTSDTDSELGSPPSSLEILALMDRMSTALELVTEHLAAVTGGTGGQRQREPEGLDDLKSVADFLAELGVYARASSASDA</sequence>
<protein>
    <submittedName>
        <fullName evidence="1">Uncharacterized protein</fullName>
    </submittedName>
</protein>
<evidence type="ECO:0000313" key="2">
    <source>
        <dbReference type="Proteomes" id="UP000805193"/>
    </source>
</evidence>
<organism evidence="1 2">
    <name type="scientific">Ixodes persulcatus</name>
    <name type="common">Taiga tick</name>
    <dbReference type="NCBI Taxonomy" id="34615"/>
    <lineage>
        <taxon>Eukaryota</taxon>
        <taxon>Metazoa</taxon>
        <taxon>Ecdysozoa</taxon>
        <taxon>Arthropoda</taxon>
        <taxon>Chelicerata</taxon>
        <taxon>Arachnida</taxon>
        <taxon>Acari</taxon>
        <taxon>Parasitiformes</taxon>
        <taxon>Ixodida</taxon>
        <taxon>Ixodoidea</taxon>
        <taxon>Ixodidae</taxon>
        <taxon>Ixodinae</taxon>
        <taxon>Ixodes</taxon>
    </lineage>
</organism>
<evidence type="ECO:0000313" key="1">
    <source>
        <dbReference type="EMBL" id="KAG0421323.1"/>
    </source>
</evidence>
<reference evidence="1 2" key="1">
    <citation type="journal article" date="2020" name="Cell">
        <title>Large-Scale Comparative Analyses of Tick Genomes Elucidate Their Genetic Diversity and Vector Capacities.</title>
        <authorList>
            <consortium name="Tick Genome and Microbiome Consortium (TIGMIC)"/>
            <person name="Jia N."/>
            <person name="Wang J."/>
            <person name="Shi W."/>
            <person name="Du L."/>
            <person name="Sun Y."/>
            <person name="Zhan W."/>
            <person name="Jiang J.F."/>
            <person name="Wang Q."/>
            <person name="Zhang B."/>
            <person name="Ji P."/>
            <person name="Bell-Sakyi L."/>
            <person name="Cui X.M."/>
            <person name="Yuan T.T."/>
            <person name="Jiang B.G."/>
            <person name="Yang W.F."/>
            <person name="Lam T.T."/>
            <person name="Chang Q.C."/>
            <person name="Ding S.J."/>
            <person name="Wang X.J."/>
            <person name="Zhu J.G."/>
            <person name="Ruan X.D."/>
            <person name="Zhao L."/>
            <person name="Wei J.T."/>
            <person name="Ye R.Z."/>
            <person name="Que T.C."/>
            <person name="Du C.H."/>
            <person name="Zhou Y.H."/>
            <person name="Cheng J.X."/>
            <person name="Dai P.F."/>
            <person name="Guo W.B."/>
            <person name="Han X.H."/>
            <person name="Huang E.J."/>
            <person name="Li L.F."/>
            <person name="Wei W."/>
            <person name="Gao Y.C."/>
            <person name="Liu J.Z."/>
            <person name="Shao H.Z."/>
            <person name="Wang X."/>
            <person name="Wang C.C."/>
            <person name="Yang T.C."/>
            <person name="Huo Q.B."/>
            <person name="Li W."/>
            <person name="Chen H.Y."/>
            <person name="Chen S.E."/>
            <person name="Zhou L.G."/>
            <person name="Ni X.B."/>
            <person name="Tian J.H."/>
            <person name="Sheng Y."/>
            <person name="Liu T."/>
            <person name="Pan Y.S."/>
            <person name="Xia L.Y."/>
            <person name="Li J."/>
            <person name="Zhao F."/>
            <person name="Cao W.C."/>
        </authorList>
    </citation>
    <scope>NUCLEOTIDE SEQUENCE [LARGE SCALE GENOMIC DNA]</scope>
    <source>
        <strain evidence="1">Iper-2018</strain>
    </source>
</reference>
<name>A0AC60PK98_IXOPE</name>
<keyword evidence="2" id="KW-1185">Reference proteome</keyword>
<dbReference type="EMBL" id="JABSTQ010010382">
    <property type="protein sequence ID" value="KAG0421323.1"/>
    <property type="molecule type" value="Genomic_DNA"/>
</dbReference>
<dbReference type="Proteomes" id="UP000805193">
    <property type="component" value="Unassembled WGS sequence"/>
</dbReference>